<dbReference type="OrthoDB" id="134985at2"/>
<dbReference type="PROSITE" id="PS50043">
    <property type="entry name" value="HTH_LUXR_2"/>
    <property type="match status" value="1"/>
</dbReference>
<organism evidence="5 7">
    <name type="scientific">Labedella gwakjiensis</name>
    <dbReference type="NCBI Taxonomy" id="390269"/>
    <lineage>
        <taxon>Bacteria</taxon>
        <taxon>Bacillati</taxon>
        <taxon>Actinomycetota</taxon>
        <taxon>Actinomycetes</taxon>
        <taxon>Micrococcales</taxon>
        <taxon>Microbacteriaceae</taxon>
        <taxon>Labedella</taxon>
    </lineage>
</organism>
<comment type="caution">
    <text evidence="5">The sequence shown here is derived from an EMBL/GenBank/DDBJ whole genome shotgun (WGS) entry which is preliminary data.</text>
</comment>
<dbReference type="InterPro" id="IPR036388">
    <property type="entry name" value="WH-like_DNA-bd_sf"/>
</dbReference>
<dbReference type="Proteomes" id="UP000268291">
    <property type="component" value="Unassembled WGS sequence"/>
</dbReference>
<dbReference type="InterPro" id="IPR000792">
    <property type="entry name" value="Tscrpt_reg_LuxR_C"/>
</dbReference>
<dbReference type="Proteomes" id="UP000241203">
    <property type="component" value="Unassembled WGS sequence"/>
</dbReference>
<sequence length="507" mass="54851">MTSENAQTPHLAIDLKNAMNAEDWPRVAGLLTTEWVELMSSHRDLLTEVMRSLPNDVVERSPTLAATRAYAEFIPDAGPVRPTRFQAPVAAPQALLEILSFLTARSAGARMAGNHVDAVAAATEARRALTDATPVARLAVTHVLPDICVQWAISHFLAGDLSIAYEIFTEVYDGAVTTGNTRMAAESAGNCALILALTGTEKQVREWLCRLPPVEDLTDTVEDAGRIAEAFIAIDGLDRSRAEALALDLSRSHEVEHWALRLLVQARIALLWQPDTTVALSTLLGTVSAYPTAISETGLNGGVIALAEAELRLRAGDYVRARAAITRARGAAVHDDCPYLDVVDARISALTGRRPRARSVLTDVLARDPLPRIAVSARLVRGALSDNDAEVDREAVRHLVAHSGFEAVRVLVDRASWEGTSDALRERNDEVMFSPVFSDESTDLTRRERAVLRQIVDGSTVAEIAEAEHLSPHTVKKQLLAAYRKIGVGDRAAAVDAVHAAPWVLAE</sequence>
<dbReference type="PANTHER" id="PTHR44688">
    <property type="entry name" value="DNA-BINDING TRANSCRIPTIONAL ACTIVATOR DEVR_DOSR"/>
    <property type="match status" value="1"/>
</dbReference>
<dbReference type="EMBL" id="PYAU01000001">
    <property type="protein sequence ID" value="PSL37403.1"/>
    <property type="molecule type" value="Genomic_DNA"/>
</dbReference>
<evidence type="ECO:0000313" key="5">
    <source>
        <dbReference type="EMBL" id="PSL37403.1"/>
    </source>
</evidence>
<evidence type="ECO:0000256" key="2">
    <source>
        <dbReference type="ARBA" id="ARBA00023125"/>
    </source>
</evidence>
<evidence type="ECO:0000259" key="4">
    <source>
        <dbReference type="PROSITE" id="PS50043"/>
    </source>
</evidence>
<keyword evidence="2" id="KW-0238">DNA-binding</keyword>
<dbReference type="GO" id="GO:0003677">
    <property type="term" value="F:DNA binding"/>
    <property type="evidence" value="ECO:0007669"/>
    <property type="project" value="UniProtKB-KW"/>
</dbReference>
<dbReference type="PANTHER" id="PTHR44688:SF16">
    <property type="entry name" value="DNA-BINDING TRANSCRIPTIONAL ACTIVATOR DEVR_DOSR"/>
    <property type="match status" value="1"/>
</dbReference>
<dbReference type="Pfam" id="PF00196">
    <property type="entry name" value="GerE"/>
    <property type="match status" value="1"/>
</dbReference>
<evidence type="ECO:0000256" key="1">
    <source>
        <dbReference type="ARBA" id="ARBA00023015"/>
    </source>
</evidence>
<reference evidence="5 7" key="1">
    <citation type="submission" date="2018-03" db="EMBL/GenBank/DDBJ databases">
        <title>Genomic Encyclopedia of Archaeal and Bacterial Type Strains, Phase II (KMG-II): from individual species to whole genera.</title>
        <authorList>
            <person name="Goeker M."/>
        </authorList>
    </citation>
    <scope>NUCLEOTIDE SEQUENCE [LARGE SCALE GENOMIC DNA]</scope>
    <source>
        <strain evidence="5 7">DSM 21548</strain>
    </source>
</reference>
<evidence type="ECO:0000313" key="6">
    <source>
        <dbReference type="EMBL" id="RUQ84721.1"/>
    </source>
</evidence>
<keyword evidence="1" id="KW-0805">Transcription regulation</keyword>
<keyword evidence="8" id="KW-1185">Reference proteome</keyword>
<dbReference type="RefSeq" id="WP_106562549.1">
    <property type="nucleotide sequence ID" value="NZ_PYAU01000001.1"/>
</dbReference>
<gene>
    <name evidence="5" type="ORF">CLV49_1010</name>
    <name evidence="6" type="ORF">ELQ93_14085</name>
</gene>
<keyword evidence="3" id="KW-0804">Transcription</keyword>
<evidence type="ECO:0000313" key="7">
    <source>
        <dbReference type="Proteomes" id="UP000241203"/>
    </source>
</evidence>
<dbReference type="GO" id="GO:0006355">
    <property type="term" value="P:regulation of DNA-templated transcription"/>
    <property type="evidence" value="ECO:0007669"/>
    <property type="project" value="InterPro"/>
</dbReference>
<dbReference type="PRINTS" id="PR00038">
    <property type="entry name" value="HTHLUXR"/>
</dbReference>
<name>A0A2P8GTV8_9MICO</name>
<dbReference type="InterPro" id="IPR016032">
    <property type="entry name" value="Sig_transdc_resp-reg_C-effctor"/>
</dbReference>
<dbReference type="Gene3D" id="1.10.10.10">
    <property type="entry name" value="Winged helix-like DNA-binding domain superfamily/Winged helix DNA-binding domain"/>
    <property type="match status" value="1"/>
</dbReference>
<dbReference type="EMBL" id="RZGY01000002">
    <property type="protein sequence ID" value="RUQ84721.1"/>
    <property type="molecule type" value="Genomic_DNA"/>
</dbReference>
<proteinExistence type="predicted"/>
<dbReference type="CDD" id="cd06170">
    <property type="entry name" value="LuxR_C_like"/>
    <property type="match status" value="1"/>
</dbReference>
<reference evidence="6 8" key="2">
    <citation type="submission" date="2018-12" db="EMBL/GenBank/DDBJ databases">
        <authorList>
            <person name="hu s."/>
            <person name="Xu Y."/>
            <person name="Xu B."/>
            <person name="Li F."/>
        </authorList>
    </citation>
    <scope>NUCLEOTIDE SEQUENCE [LARGE SCALE GENOMIC DNA]</scope>
    <source>
        <strain evidence="6 8">KSW2-17</strain>
    </source>
</reference>
<dbReference type="SMART" id="SM00421">
    <property type="entry name" value="HTH_LUXR"/>
    <property type="match status" value="1"/>
</dbReference>
<protein>
    <submittedName>
        <fullName evidence="6">Helix-turn-helix transcriptional regulator</fullName>
    </submittedName>
    <submittedName>
        <fullName evidence="5">Regulatory LuxR family protein</fullName>
    </submittedName>
</protein>
<dbReference type="SUPFAM" id="SSF46894">
    <property type="entry name" value="C-terminal effector domain of the bipartite response regulators"/>
    <property type="match status" value="1"/>
</dbReference>
<accession>A0A2P8GTV8</accession>
<evidence type="ECO:0000256" key="3">
    <source>
        <dbReference type="ARBA" id="ARBA00023163"/>
    </source>
</evidence>
<feature type="domain" description="HTH luxR-type" evidence="4">
    <location>
        <begin position="437"/>
        <end position="502"/>
    </location>
</feature>
<evidence type="ECO:0000313" key="8">
    <source>
        <dbReference type="Proteomes" id="UP000268291"/>
    </source>
</evidence>
<dbReference type="AlphaFoldDB" id="A0A2P8GTV8"/>